<reference evidence="2 3" key="1">
    <citation type="journal article" date="2016" name="Genome Announc.">
        <title>Complete Genome Sequence of Thiostrepton-Producing Streptomyces laurentii ATCC 31255.</title>
        <authorList>
            <person name="Doi K."/>
            <person name="Fujino Y."/>
            <person name="Nagayoshi Y."/>
            <person name="Ohshima T."/>
            <person name="Ogata S."/>
        </authorList>
    </citation>
    <scope>NUCLEOTIDE SEQUENCE [LARGE SCALE GENOMIC DNA]</scope>
    <source>
        <strain evidence="2 3">ATCC 31255</strain>
    </source>
</reference>
<dbReference type="KEGG" id="slau:SLA_2884"/>
<protein>
    <recommendedName>
        <fullName evidence="4">STAS domain-containing protein</fullName>
    </recommendedName>
</protein>
<gene>
    <name evidence="2" type="ORF">SLA_2884</name>
</gene>
<evidence type="ECO:0008006" key="4">
    <source>
        <dbReference type="Google" id="ProtNLM"/>
    </source>
</evidence>
<evidence type="ECO:0000313" key="3">
    <source>
        <dbReference type="Proteomes" id="UP000217676"/>
    </source>
</evidence>
<accession>A0A160P0C2</accession>
<feature type="compositionally biased region" description="Low complexity" evidence="1">
    <location>
        <begin position="101"/>
        <end position="110"/>
    </location>
</feature>
<dbReference type="Proteomes" id="UP000217676">
    <property type="component" value="Chromosome"/>
</dbReference>
<dbReference type="EMBL" id="AP017424">
    <property type="protein sequence ID" value="BAU83801.1"/>
    <property type="molecule type" value="Genomic_DNA"/>
</dbReference>
<sequence>MLIRHSFEDGVLHVSLPHDLDVTGRPVAALETELLVHVHRPRRVRVQLPTFDPSPAGLGALSRIRRLCEALGIPLTVVGPVTVVRRLTPAPDPAPDPAPAPGADSDPDPAFEVGDPA</sequence>
<dbReference type="AlphaFoldDB" id="A0A160P0C2"/>
<feature type="region of interest" description="Disordered" evidence="1">
    <location>
        <begin position="87"/>
        <end position="117"/>
    </location>
</feature>
<evidence type="ECO:0000313" key="2">
    <source>
        <dbReference type="EMBL" id="BAU83801.1"/>
    </source>
</evidence>
<feature type="compositionally biased region" description="Pro residues" evidence="1">
    <location>
        <begin position="90"/>
        <end position="100"/>
    </location>
</feature>
<evidence type="ECO:0000256" key="1">
    <source>
        <dbReference type="SAM" id="MobiDB-lite"/>
    </source>
</evidence>
<proteinExistence type="predicted"/>
<keyword evidence="3" id="KW-1185">Reference proteome</keyword>
<organism evidence="2 3">
    <name type="scientific">Streptomyces laurentii</name>
    <dbReference type="NCBI Taxonomy" id="39478"/>
    <lineage>
        <taxon>Bacteria</taxon>
        <taxon>Bacillati</taxon>
        <taxon>Actinomycetota</taxon>
        <taxon>Actinomycetes</taxon>
        <taxon>Kitasatosporales</taxon>
        <taxon>Streptomycetaceae</taxon>
        <taxon>Streptomyces</taxon>
    </lineage>
</organism>
<name>A0A160P0C2_STRLU</name>